<accession>A0A1C5GJ12</accession>
<sequence length="176" mass="19828">MPAQARIELTREQLAEFAAFYEGDFTPLVGLLIRSGASRDEAQDVAQEAMQVTLTNWPGVQSPKAFVRTVALRTLRRSWRVTQRDISAGKRVAQDAMTAAFDANEDIEEAIRMLRMLPEAQRVAFALHHDGYGHAEIAEITGQHRDTVRSNLRHARQKLLRMLNPDSTRKEANHGP</sequence>
<evidence type="ECO:0000256" key="1">
    <source>
        <dbReference type="ARBA" id="ARBA00010641"/>
    </source>
</evidence>
<evidence type="ECO:0000256" key="3">
    <source>
        <dbReference type="ARBA" id="ARBA00023082"/>
    </source>
</evidence>
<gene>
    <name evidence="7" type="ORF">GA0070610_6153</name>
</gene>
<name>A0A1C5GJ12_MICEH</name>
<organism evidence="7 8">
    <name type="scientific">Micromonospora echinofusca</name>
    <dbReference type="NCBI Taxonomy" id="47858"/>
    <lineage>
        <taxon>Bacteria</taxon>
        <taxon>Bacillati</taxon>
        <taxon>Actinomycetota</taxon>
        <taxon>Actinomycetes</taxon>
        <taxon>Micromonosporales</taxon>
        <taxon>Micromonosporaceae</taxon>
        <taxon>Micromonospora</taxon>
    </lineage>
</organism>
<evidence type="ECO:0000256" key="2">
    <source>
        <dbReference type="ARBA" id="ARBA00023015"/>
    </source>
</evidence>
<dbReference type="NCBIfam" id="TIGR02937">
    <property type="entry name" value="sigma70-ECF"/>
    <property type="match status" value="1"/>
</dbReference>
<dbReference type="InterPro" id="IPR014284">
    <property type="entry name" value="RNA_pol_sigma-70_dom"/>
</dbReference>
<proteinExistence type="inferred from homology"/>
<dbReference type="InterPro" id="IPR013249">
    <property type="entry name" value="RNA_pol_sigma70_r4_t2"/>
</dbReference>
<dbReference type="PANTHER" id="PTHR43133">
    <property type="entry name" value="RNA POLYMERASE ECF-TYPE SIGMA FACTO"/>
    <property type="match status" value="1"/>
</dbReference>
<dbReference type="Proteomes" id="UP000198251">
    <property type="component" value="Chromosome I"/>
</dbReference>
<keyword evidence="4" id="KW-0238">DNA-binding</keyword>
<dbReference type="EMBL" id="LT607733">
    <property type="protein sequence ID" value="SCG19764.1"/>
    <property type="molecule type" value="Genomic_DNA"/>
</dbReference>
<dbReference type="SUPFAM" id="SSF88659">
    <property type="entry name" value="Sigma3 and sigma4 domains of RNA polymerase sigma factors"/>
    <property type="match status" value="1"/>
</dbReference>
<protein>
    <submittedName>
        <fullName evidence="7">RNA polymerase sigma-70 factor, ECF subfamily</fullName>
    </submittedName>
</protein>
<dbReference type="GeneID" id="95805789"/>
<dbReference type="InterPro" id="IPR039425">
    <property type="entry name" value="RNA_pol_sigma-70-like"/>
</dbReference>
<comment type="similarity">
    <text evidence="1">Belongs to the sigma-70 factor family. ECF subfamily.</text>
</comment>
<evidence type="ECO:0000313" key="8">
    <source>
        <dbReference type="Proteomes" id="UP000198251"/>
    </source>
</evidence>
<keyword evidence="8" id="KW-1185">Reference proteome</keyword>
<evidence type="ECO:0000259" key="6">
    <source>
        <dbReference type="Pfam" id="PF08281"/>
    </source>
</evidence>
<dbReference type="InterPro" id="IPR013324">
    <property type="entry name" value="RNA_pol_sigma_r3/r4-like"/>
</dbReference>
<reference evidence="7 8" key="1">
    <citation type="submission" date="2016-06" db="EMBL/GenBank/DDBJ databases">
        <authorList>
            <person name="Kjaerup R.B."/>
            <person name="Dalgaard T.S."/>
            <person name="Juul-Madsen H.R."/>
        </authorList>
    </citation>
    <scope>NUCLEOTIDE SEQUENCE [LARGE SCALE GENOMIC DNA]</scope>
    <source>
        <strain evidence="7 8">DSM 43913</strain>
    </source>
</reference>
<dbReference type="InterPro" id="IPR013325">
    <property type="entry name" value="RNA_pol_sigma_r2"/>
</dbReference>
<keyword evidence="2" id="KW-0805">Transcription regulation</keyword>
<dbReference type="Gene3D" id="1.10.10.10">
    <property type="entry name" value="Winged helix-like DNA-binding domain superfamily/Winged helix DNA-binding domain"/>
    <property type="match status" value="1"/>
</dbReference>
<feature type="domain" description="RNA polymerase sigma factor 70 region 4 type 2" evidence="6">
    <location>
        <begin position="108"/>
        <end position="159"/>
    </location>
</feature>
<dbReference type="InterPro" id="IPR036388">
    <property type="entry name" value="WH-like_DNA-bd_sf"/>
</dbReference>
<evidence type="ECO:0000313" key="7">
    <source>
        <dbReference type="EMBL" id="SCG19764.1"/>
    </source>
</evidence>
<evidence type="ECO:0000256" key="4">
    <source>
        <dbReference type="ARBA" id="ARBA00023125"/>
    </source>
</evidence>
<dbReference type="SUPFAM" id="SSF88946">
    <property type="entry name" value="Sigma2 domain of RNA polymerase sigma factors"/>
    <property type="match status" value="1"/>
</dbReference>
<keyword evidence="3" id="KW-0731">Sigma factor</keyword>
<dbReference type="GO" id="GO:0006352">
    <property type="term" value="P:DNA-templated transcription initiation"/>
    <property type="evidence" value="ECO:0007669"/>
    <property type="project" value="InterPro"/>
</dbReference>
<evidence type="ECO:0000256" key="5">
    <source>
        <dbReference type="ARBA" id="ARBA00023163"/>
    </source>
</evidence>
<keyword evidence="5" id="KW-0804">Transcription</keyword>
<dbReference type="Pfam" id="PF08281">
    <property type="entry name" value="Sigma70_r4_2"/>
    <property type="match status" value="1"/>
</dbReference>
<dbReference type="GO" id="GO:0003677">
    <property type="term" value="F:DNA binding"/>
    <property type="evidence" value="ECO:0007669"/>
    <property type="project" value="UniProtKB-KW"/>
</dbReference>
<dbReference type="PANTHER" id="PTHR43133:SF8">
    <property type="entry name" value="RNA POLYMERASE SIGMA FACTOR HI_1459-RELATED"/>
    <property type="match status" value="1"/>
</dbReference>
<dbReference type="RefSeq" id="WP_157747283.1">
    <property type="nucleotide sequence ID" value="NZ_JBFAAC010000009.1"/>
</dbReference>
<dbReference type="AlphaFoldDB" id="A0A1C5GJ12"/>
<dbReference type="GO" id="GO:0016987">
    <property type="term" value="F:sigma factor activity"/>
    <property type="evidence" value="ECO:0007669"/>
    <property type="project" value="UniProtKB-KW"/>
</dbReference>
<dbReference type="Gene3D" id="1.10.1740.10">
    <property type="match status" value="1"/>
</dbReference>